<feature type="compositionally biased region" description="Low complexity" evidence="1">
    <location>
        <begin position="40"/>
        <end position="65"/>
    </location>
</feature>
<protein>
    <submittedName>
        <fullName evidence="2">Uncharacterized protein</fullName>
    </submittedName>
</protein>
<feature type="region of interest" description="Disordered" evidence="1">
    <location>
        <begin position="21"/>
        <end position="81"/>
    </location>
</feature>
<evidence type="ECO:0000313" key="2">
    <source>
        <dbReference type="EMBL" id="SVD89914.1"/>
    </source>
</evidence>
<dbReference type="EMBL" id="UINC01180620">
    <property type="protein sequence ID" value="SVD89914.1"/>
    <property type="molecule type" value="Genomic_DNA"/>
</dbReference>
<accession>A0A382Z323</accession>
<proteinExistence type="predicted"/>
<reference evidence="2" key="1">
    <citation type="submission" date="2018-05" db="EMBL/GenBank/DDBJ databases">
        <authorList>
            <person name="Lanie J.A."/>
            <person name="Ng W.-L."/>
            <person name="Kazmierczak K.M."/>
            <person name="Andrzejewski T.M."/>
            <person name="Davidsen T.M."/>
            <person name="Wayne K.J."/>
            <person name="Tettelin H."/>
            <person name="Glass J.I."/>
            <person name="Rusch D."/>
            <person name="Podicherti R."/>
            <person name="Tsui H.-C.T."/>
            <person name="Winkler M.E."/>
        </authorList>
    </citation>
    <scope>NUCLEOTIDE SEQUENCE</scope>
</reference>
<dbReference type="AlphaFoldDB" id="A0A382Z323"/>
<sequence length="81" mass="8062">MKTNLMTLTCALALALNFGCGKAPTTPANNTNENGGQAKNQSAPNSPAQPAANNANENGAQANNPPVQPAKPLPAPKPAGS</sequence>
<organism evidence="2">
    <name type="scientific">marine metagenome</name>
    <dbReference type="NCBI Taxonomy" id="408172"/>
    <lineage>
        <taxon>unclassified sequences</taxon>
        <taxon>metagenomes</taxon>
        <taxon>ecological metagenomes</taxon>
    </lineage>
</organism>
<feature type="compositionally biased region" description="Pro residues" evidence="1">
    <location>
        <begin position="66"/>
        <end position="81"/>
    </location>
</feature>
<feature type="compositionally biased region" description="Low complexity" evidence="1">
    <location>
        <begin position="23"/>
        <end position="32"/>
    </location>
</feature>
<feature type="non-terminal residue" evidence="2">
    <location>
        <position position="81"/>
    </location>
</feature>
<gene>
    <name evidence="2" type="ORF">METZ01_LOCUS442768</name>
</gene>
<evidence type="ECO:0000256" key="1">
    <source>
        <dbReference type="SAM" id="MobiDB-lite"/>
    </source>
</evidence>
<name>A0A382Z323_9ZZZZ</name>